<name>A0A510JBB1_9FUSO</name>
<reference evidence="3 4" key="1">
    <citation type="submission" date="2019-07" db="EMBL/GenBank/DDBJ databases">
        <title>Complete Genome Sequence of Leptotrichia goodfellowii Strain JCM 16774.</title>
        <authorList>
            <person name="Watanabe S."/>
            <person name="Cui L."/>
        </authorList>
    </citation>
    <scope>NUCLEOTIDE SEQUENCE [LARGE SCALE GENOMIC DNA]</scope>
    <source>
        <strain evidence="3 4">JCM16774</strain>
    </source>
</reference>
<evidence type="ECO:0000256" key="2">
    <source>
        <dbReference type="SAM" id="SignalP"/>
    </source>
</evidence>
<protein>
    <submittedName>
        <fullName evidence="3">Uncharacterized protein</fullName>
    </submittedName>
</protein>
<proteinExistence type="predicted"/>
<feature type="signal peptide" evidence="2">
    <location>
        <begin position="1"/>
        <end position="19"/>
    </location>
</feature>
<organism evidence="3 4">
    <name type="scientific">Pseudoleptotrichia goodfellowii</name>
    <dbReference type="NCBI Taxonomy" id="157692"/>
    <lineage>
        <taxon>Bacteria</taxon>
        <taxon>Fusobacteriati</taxon>
        <taxon>Fusobacteriota</taxon>
        <taxon>Fusobacteriia</taxon>
        <taxon>Fusobacteriales</taxon>
        <taxon>Leptotrichiaceae</taxon>
        <taxon>Pseudoleptotrichia</taxon>
    </lineage>
</organism>
<dbReference type="AlphaFoldDB" id="A0A510JBB1"/>
<evidence type="ECO:0000313" key="4">
    <source>
        <dbReference type="Proteomes" id="UP000321606"/>
    </source>
</evidence>
<evidence type="ECO:0000313" key="3">
    <source>
        <dbReference type="EMBL" id="BBM35711.1"/>
    </source>
</evidence>
<accession>A0A510JBB1</accession>
<sequence>MKKIAVFLLMCMMFTLGSAATKKTTSGRKKVTDKEYSGQYIKATNTFTYKKDNLIFKDKLLTYQLQDNSGLLEGIYEFIGQNYGVTDDDIIGLNVKGRVSGDTLIVTKITNYRIPEDKLHKGENVDPLAVPSDTTQDQSENVGQ</sequence>
<feature type="chain" id="PRO_5044005880" evidence="2">
    <location>
        <begin position="20"/>
        <end position="144"/>
    </location>
</feature>
<evidence type="ECO:0000256" key="1">
    <source>
        <dbReference type="SAM" id="MobiDB-lite"/>
    </source>
</evidence>
<keyword evidence="2" id="KW-0732">Signal</keyword>
<dbReference type="OrthoDB" id="82368at2"/>
<feature type="compositionally biased region" description="Polar residues" evidence="1">
    <location>
        <begin position="132"/>
        <end position="144"/>
    </location>
</feature>
<feature type="region of interest" description="Disordered" evidence="1">
    <location>
        <begin position="121"/>
        <end position="144"/>
    </location>
</feature>
<dbReference type="KEGG" id="lgo:JCM16774_0640"/>
<dbReference type="STRING" id="714315.GCA_000516535_00639"/>
<dbReference type="Proteomes" id="UP000321606">
    <property type="component" value="Chromosome"/>
</dbReference>
<gene>
    <name evidence="3" type="ORF">JCM16774_0640</name>
</gene>
<dbReference type="EMBL" id="AP019822">
    <property type="protein sequence ID" value="BBM35711.1"/>
    <property type="molecule type" value="Genomic_DNA"/>
</dbReference>
<dbReference type="RefSeq" id="WP_036056047.1">
    <property type="nucleotide sequence ID" value="NZ_AP019822.1"/>
</dbReference>